<evidence type="ECO:0000256" key="3">
    <source>
        <dbReference type="ARBA" id="ARBA00022989"/>
    </source>
</evidence>
<reference evidence="8" key="1">
    <citation type="journal article" date="2019" name="Int. J. Syst. Evol. Microbiol.">
        <title>The Global Catalogue of Microorganisms (GCM) 10K type strain sequencing project: providing services to taxonomists for standard genome sequencing and annotation.</title>
        <authorList>
            <consortium name="The Broad Institute Genomics Platform"/>
            <consortium name="The Broad Institute Genome Sequencing Center for Infectious Disease"/>
            <person name="Wu L."/>
            <person name="Ma J."/>
        </authorList>
    </citation>
    <scope>NUCLEOTIDE SEQUENCE [LARGE SCALE GENOMIC DNA]</scope>
    <source>
        <strain evidence="8">JCM 17706</strain>
    </source>
</reference>
<organism evidence="7 8">
    <name type="scientific">Bartonella acomydis</name>
    <dbReference type="NCBI Taxonomy" id="686234"/>
    <lineage>
        <taxon>Bacteria</taxon>
        <taxon>Pseudomonadati</taxon>
        <taxon>Pseudomonadota</taxon>
        <taxon>Alphaproteobacteria</taxon>
        <taxon>Hyphomicrobiales</taxon>
        <taxon>Bartonellaceae</taxon>
        <taxon>Bartonella</taxon>
    </lineage>
</organism>
<gene>
    <name evidence="7" type="ORF">GCM10023260_05590</name>
</gene>
<keyword evidence="2 5" id="KW-0812">Transmembrane</keyword>
<evidence type="ECO:0000256" key="4">
    <source>
        <dbReference type="ARBA" id="ARBA00023136"/>
    </source>
</evidence>
<keyword evidence="8" id="KW-1185">Reference proteome</keyword>
<feature type="domain" description="Lipopolysaccharide assembly protein A" evidence="6">
    <location>
        <begin position="26"/>
        <end position="94"/>
    </location>
</feature>
<dbReference type="Proteomes" id="UP001501525">
    <property type="component" value="Unassembled WGS sequence"/>
</dbReference>
<keyword evidence="3 5" id="KW-1133">Transmembrane helix</keyword>
<dbReference type="Pfam" id="PF06305">
    <property type="entry name" value="LapA_dom"/>
    <property type="match status" value="1"/>
</dbReference>
<evidence type="ECO:0000256" key="5">
    <source>
        <dbReference type="SAM" id="Phobius"/>
    </source>
</evidence>
<name>A0ABP9MKM8_9HYPH</name>
<dbReference type="EMBL" id="BAABIY010000012">
    <property type="protein sequence ID" value="GAA5096591.1"/>
    <property type="molecule type" value="Genomic_DNA"/>
</dbReference>
<proteinExistence type="predicted"/>
<accession>A0ABP9MKM8</accession>
<sequence>MTFKRIFFAIILAIPTAILVAFIVANRQTVTLTLDLFQTNSENFTYHAPLFIWLFIFWGIGILLGGLSNWFAYHKCKKALKKSKAEFEKLKKSITDMV</sequence>
<keyword evidence="1" id="KW-1003">Cell membrane</keyword>
<evidence type="ECO:0000256" key="2">
    <source>
        <dbReference type="ARBA" id="ARBA00022692"/>
    </source>
</evidence>
<dbReference type="RefSeq" id="WP_345096468.1">
    <property type="nucleotide sequence ID" value="NZ_BAABIY010000012.1"/>
</dbReference>
<feature type="transmembrane region" description="Helical" evidence="5">
    <location>
        <begin position="51"/>
        <end position="73"/>
    </location>
</feature>
<evidence type="ECO:0000259" key="6">
    <source>
        <dbReference type="Pfam" id="PF06305"/>
    </source>
</evidence>
<comment type="caution">
    <text evidence="7">The sequence shown here is derived from an EMBL/GenBank/DDBJ whole genome shotgun (WGS) entry which is preliminary data.</text>
</comment>
<evidence type="ECO:0000313" key="8">
    <source>
        <dbReference type="Proteomes" id="UP001501525"/>
    </source>
</evidence>
<protein>
    <recommendedName>
        <fullName evidence="6">Lipopolysaccharide assembly protein A domain-containing protein</fullName>
    </recommendedName>
</protein>
<dbReference type="InterPro" id="IPR010445">
    <property type="entry name" value="LapA_dom"/>
</dbReference>
<keyword evidence="4 5" id="KW-0472">Membrane</keyword>
<evidence type="ECO:0000313" key="7">
    <source>
        <dbReference type="EMBL" id="GAA5096591.1"/>
    </source>
</evidence>
<evidence type="ECO:0000256" key="1">
    <source>
        <dbReference type="ARBA" id="ARBA00022475"/>
    </source>
</evidence>